<accession>A0ABY5MKN3</accession>
<evidence type="ECO:0000313" key="2">
    <source>
        <dbReference type="EMBL" id="UUP18548.1"/>
    </source>
</evidence>
<evidence type="ECO:0000256" key="1">
    <source>
        <dbReference type="SAM" id="Phobius"/>
    </source>
</evidence>
<sequence length="113" mass="12980">MPNWLLGLIFVLSLSLVIYGWRQILRLTFGLEKQRFGWSDDEARLKFFSLRSPRGPGRRKRMQKYLREELRAYAEETGQGDIHRRARLALAAGYAGAIASSFAWILSTAFASQ</sequence>
<keyword evidence="1" id="KW-0472">Membrane</keyword>
<proteinExistence type="predicted"/>
<keyword evidence="1" id="KW-0812">Transmembrane</keyword>
<reference evidence="2 3" key="1">
    <citation type="submission" date="2018-07" db="EMBL/GenBank/DDBJ databases">
        <title>Genome sequence of Nitratireductor thuwali#1536.</title>
        <authorList>
            <person name="Michoud G."/>
            <person name="Merlino G."/>
            <person name="Sefrji F.O."/>
            <person name="Daffonchio D."/>
        </authorList>
    </citation>
    <scope>NUCLEOTIDE SEQUENCE [LARGE SCALE GENOMIC DNA]</scope>
    <source>
        <strain evidence="3">Nit1536</strain>
    </source>
</reference>
<feature type="transmembrane region" description="Helical" evidence="1">
    <location>
        <begin position="6"/>
        <end position="25"/>
    </location>
</feature>
<dbReference type="EMBL" id="CP030941">
    <property type="protein sequence ID" value="UUP18548.1"/>
    <property type="molecule type" value="Genomic_DNA"/>
</dbReference>
<gene>
    <name evidence="2" type="ORF">NTH_03031</name>
</gene>
<name>A0ABY5MKN3_9HYPH</name>
<protein>
    <submittedName>
        <fullName evidence="2">Uncharacterized protein</fullName>
    </submittedName>
</protein>
<evidence type="ECO:0000313" key="3">
    <source>
        <dbReference type="Proteomes" id="UP001342418"/>
    </source>
</evidence>
<dbReference type="Proteomes" id="UP001342418">
    <property type="component" value="Chromosome"/>
</dbReference>
<organism evidence="2 3">
    <name type="scientific">Nitratireductor thuwali</name>
    <dbReference type="NCBI Taxonomy" id="2267699"/>
    <lineage>
        <taxon>Bacteria</taxon>
        <taxon>Pseudomonadati</taxon>
        <taxon>Pseudomonadota</taxon>
        <taxon>Alphaproteobacteria</taxon>
        <taxon>Hyphomicrobiales</taxon>
        <taxon>Phyllobacteriaceae</taxon>
        <taxon>Nitratireductor</taxon>
    </lineage>
</organism>
<keyword evidence="1" id="KW-1133">Transmembrane helix</keyword>
<keyword evidence="3" id="KW-1185">Reference proteome</keyword>
<feature type="transmembrane region" description="Helical" evidence="1">
    <location>
        <begin position="88"/>
        <end position="111"/>
    </location>
</feature>